<feature type="transmembrane region" description="Helical" evidence="1">
    <location>
        <begin position="92"/>
        <end position="112"/>
    </location>
</feature>
<dbReference type="Pfam" id="PF11188">
    <property type="entry name" value="DUF2975"/>
    <property type="match status" value="1"/>
</dbReference>
<evidence type="ECO:0000313" key="2">
    <source>
        <dbReference type="EMBL" id="MBB6714835.1"/>
    </source>
</evidence>
<feature type="transmembrane region" description="Helical" evidence="1">
    <location>
        <begin position="43"/>
        <end position="64"/>
    </location>
</feature>
<feature type="transmembrane region" description="Helical" evidence="1">
    <location>
        <begin position="118"/>
        <end position="141"/>
    </location>
</feature>
<accession>A0A7X0V7Q6</accession>
<gene>
    <name evidence="2" type="ORF">H7E68_08840</name>
</gene>
<keyword evidence="1" id="KW-1133">Transmembrane helix</keyword>
<keyword evidence="1" id="KW-0812">Transmembrane</keyword>
<dbReference type="Proteomes" id="UP000585258">
    <property type="component" value="Unassembled WGS sequence"/>
</dbReference>
<proteinExistence type="predicted"/>
<comment type="caution">
    <text evidence="2">The sequence shown here is derived from an EMBL/GenBank/DDBJ whole genome shotgun (WGS) entry which is preliminary data.</text>
</comment>
<name>A0A7X0V7Q6_9CLOT</name>
<organism evidence="2 3">
    <name type="scientific">Clostridium gasigenes</name>
    <dbReference type="NCBI Taxonomy" id="94869"/>
    <lineage>
        <taxon>Bacteria</taxon>
        <taxon>Bacillati</taxon>
        <taxon>Bacillota</taxon>
        <taxon>Clostridia</taxon>
        <taxon>Eubacteriales</taxon>
        <taxon>Clostridiaceae</taxon>
        <taxon>Clostridium</taxon>
    </lineage>
</organism>
<reference evidence="2 3" key="1">
    <citation type="submission" date="2020-08" db="EMBL/GenBank/DDBJ databases">
        <title>Clostridia isolated from Swiss meat.</title>
        <authorList>
            <person name="Wambui J."/>
            <person name="Stevens M.J.A."/>
            <person name="Stephan R."/>
        </authorList>
    </citation>
    <scope>NUCLEOTIDE SEQUENCE [LARGE SCALE GENOMIC DNA]</scope>
    <source>
        <strain evidence="2 3">CM001</strain>
    </source>
</reference>
<protein>
    <submittedName>
        <fullName evidence="2">DUF2975 domain-containing protein</fullName>
    </submittedName>
</protein>
<keyword evidence="1" id="KW-0472">Membrane</keyword>
<dbReference type="InterPro" id="IPR021354">
    <property type="entry name" value="DUF2975"/>
</dbReference>
<dbReference type="RefSeq" id="WP_185164311.1">
    <property type="nucleotide sequence ID" value="NZ_JACKWV010000016.1"/>
</dbReference>
<dbReference type="EMBL" id="JACKWY010000004">
    <property type="protein sequence ID" value="MBB6714835.1"/>
    <property type="molecule type" value="Genomic_DNA"/>
</dbReference>
<sequence>MKRETLFLKSVVVLMGLPVLALCIFLLPGIAEFFAELNPKLDFLQYPFLIGLYVTAMIFFFALYQTLKLLSYIDKNQAFSELSVKALKNIQYYAITIGALYVVFLPLLYLMAEVDDAPGIILIGMVIIFGCMVVAVFATVLQKLSKNAIHIKLENLVCKSDEETQG</sequence>
<evidence type="ECO:0000313" key="3">
    <source>
        <dbReference type="Proteomes" id="UP000585258"/>
    </source>
</evidence>
<evidence type="ECO:0000256" key="1">
    <source>
        <dbReference type="SAM" id="Phobius"/>
    </source>
</evidence>
<dbReference type="AlphaFoldDB" id="A0A7X0V7Q6"/>
<feature type="transmembrane region" description="Helical" evidence="1">
    <location>
        <begin position="12"/>
        <end position="31"/>
    </location>
</feature>